<dbReference type="PANTHER" id="PTHR13018">
    <property type="entry name" value="PROBABLE MEMBRANE PROTEIN DUF221-RELATED"/>
    <property type="match status" value="1"/>
</dbReference>
<keyword evidence="1" id="KW-0472">Membrane</keyword>
<dbReference type="GO" id="GO:0005886">
    <property type="term" value="C:plasma membrane"/>
    <property type="evidence" value="ECO:0007669"/>
    <property type="project" value="TreeGrafter"/>
</dbReference>
<feature type="transmembrane region" description="Helical" evidence="1">
    <location>
        <begin position="961"/>
        <end position="987"/>
    </location>
</feature>
<accession>A0A067CTW3</accession>
<dbReference type="GeneID" id="24124921"/>
<feature type="transmembrane region" description="Helical" evidence="1">
    <location>
        <begin position="835"/>
        <end position="854"/>
    </location>
</feature>
<feature type="transmembrane region" description="Helical" evidence="1">
    <location>
        <begin position="443"/>
        <end position="465"/>
    </location>
</feature>
<keyword evidence="5" id="KW-1185">Reference proteome</keyword>
<feature type="transmembrane region" description="Helical" evidence="1">
    <location>
        <begin position="178"/>
        <end position="200"/>
    </location>
</feature>
<dbReference type="InterPro" id="IPR027815">
    <property type="entry name" value="CSC1/OSCA1-like_cyt"/>
</dbReference>
<dbReference type="PANTHER" id="PTHR13018:SF83">
    <property type="entry name" value="RRM DOMAIN-CONTAINING PROTEIN"/>
    <property type="match status" value="1"/>
</dbReference>
<sequence length="1192" mass="130568">MATAESAVSLELAASEVVAQVLADVVADVIANDAVCDLVVPSSPSEALRIDVPLHDESVENVPPDAVALTIDPSVADGFAPNAMSPTGDPQLGGYPPDCGTKHYKYLSFAKCRRDRGLTHPMCYSSTLVDKMNHPVPVMYPVCGTDFGAHAFHKLPTDSMVLSKYGLGIALYFKFLKVMAWVFLVMFLLSVPAMAIFVIGGSSNIDAVTLKIQKNPISVLGMTSMGNLGQQTTTCGHAKVGAALTLTCDYGEIGSLVASYSSYDDQGTCACPSQYAPNDQGTCQSSPVDVNGVSTCLASGHGCYAGSYPSINTPCCAFEKNADDSANFSALEVRSVAGCSGPLAQSIVQGLCLGQTSCTFNVTESSDYLWKADSTWNTTCPPGSNSSIFCSAALPAGGNFSACPSPSTRGLLVVAQCFTTQIDISTSWAFRIMGWDAITRPNFLKMAVGLDVIACAVFLLIVVWMKRQEANAMARIEHERTTVQNYTVQLLHVPKHTDVRKLGNDLATHLETVLNAKEPVYNPIPVKVADVHFGLTNAVQIAVMRKRGKVAARLFLENQRIAKFKALQDKLKPHIFEKRLGKLLKASRTMDEKLQKHDEWLDEWEAAQKGKGLVAVTAFITFEDEEGYLRCLREYPSLGFLHRLFQPYHKRFMKKRMRIEPAPDPTDIIWENLDYSWAARLLRMIGVNIAALLLLLLSFLIIYLAKTKKNELTAKFATPLACPANVTKWDVIQEQTASSSPATAMVMCYCKAALLSTASLPATMDLEFYDPATATSAKYCRTWGSEYLTIQALMVGSVVVVVVVNALLTPVLQYLVRLQRSHTLSAVIVSTVRKIFLAQFFNTTLIVLFLNANLSGISTTSNTGFHFASLSLLNGKYADFSVDWYNDVGVALLLTMIINAVSPQIGVFATFLFRQIAQWRDRSFTFDFTRTRQETQRDLEALYRGPEFDLATRYSQIINTIFITLLFSSGMPLMLLIGLLSIIITYWTDKFTFLRVVRSPPQYDGRIATVVGSMLPYAILLHMLFGIWMYSNTDIFQSPATELTLHGYNLNAVFDKGGKIVTRATAMPAAVLFAAAVAGVAVVLVRLVVFHYLGGALRSMFPMCTRMLREAKPPRRLPNYFDALPLHVLSEGLASTSLRPSLKAAYAAAISRRSTEVKASLQLSGCHSYDILHNPSYKEAFGGGAFARQLLK</sequence>
<evidence type="ECO:0008006" key="6">
    <source>
        <dbReference type="Google" id="ProtNLM"/>
    </source>
</evidence>
<feature type="transmembrane region" description="Helical" evidence="1">
    <location>
        <begin position="1069"/>
        <end position="1093"/>
    </location>
</feature>
<evidence type="ECO:0000313" key="4">
    <source>
        <dbReference type="EMBL" id="KDO32665.1"/>
    </source>
</evidence>
<evidence type="ECO:0000259" key="2">
    <source>
        <dbReference type="Pfam" id="PF04547"/>
    </source>
</evidence>
<dbReference type="Proteomes" id="UP000030745">
    <property type="component" value="Unassembled WGS sequence"/>
</dbReference>
<dbReference type="STRING" id="695850.A0A067CTW3"/>
<protein>
    <recommendedName>
        <fullName evidence="6">CSC1/OSCA1-like 7TM region domain-containing protein</fullName>
    </recommendedName>
</protein>
<proteinExistence type="predicted"/>
<keyword evidence="1" id="KW-0812">Transmembrane</keyword>
<dbReference type="VEuPathDB" id="FungiDB:SPRG_02366"/>
<dbReference type="RefSeq" id="XP_012196332.1">
    <property type="nucleotide sequence ID" value="XM_012340942.1"/>
</dbReference>
<feature type="transmembrane region" description="Helical" evidence="1">
    <location>
        <begin position="685"/>
        <end position="705"/>
    </location>
</feature>
<dbReference type="InterPro" id="IPR049452">
    <property type="entry name" value="Anoctamin_TM"/>
</dbReference>
<evidence type="ECO:0000259" key="3">
    <source>
        <dbReference type="Pfam" id="PF14703"/>
    </source>
</evidence>
<dbReference type="OMA" id="YLKVITW"/>
<organism evidence="4 5">
    <name type="scientific">Saprolegnia parasitica (strain CBS 223.65)</name>
    <dbReference type="NCBI Taxonomy" id="695850"/>
    <lineage>
        <taxon>Eukaryota</taxon>
        <taxon>Sar</taxon>
        <taxon>Stramenopiles</taxon>
        <taxon>Oomycota</taxon>
        <taxon>Saprolegniomycetes</taxon>
        <taxon>Saprolegniales</taxon>
        <taxon>Saprolegniaceae</taxon>
        <taxon>Saprolegnia</taxon>
    </lineage>
</organism>
<dbReference type="Pfam" id="PF14703">
    <property type="entry name" value="PHM7_cyt"/>
    <property type="match status" value="1"/>
</dbReference>
<feature type="domain" description="CSC1/OSCA1-like cytosolic" evidence="3">
    <location>
        <begin position="542"/>
        <end position="672"/>
    </location>
</feature>
<dbReference type="EMBL" id="KK583194">
    <property type="protein sequence ID" value="KDO32665.1"/>
    <property type="molecule type" value="Genomic_DNA"/>
</dbReference>
<dbReference type="KEGG" id="spar:SPRG_02366"/>
<evidence type="ECO:0000313" key="5">
    <source>
        <dbReference type="Proteomes" id="UP000030745"/>
    </source>
</evidence>
<reference evidence="4 5" key="1">
    <citation type="journal article" date="2013" name="PLoS Genet.">
        <title>Distinctive expansion of potential virulence genes in the genome of the oomycete fish pathogen Saprolegnia parasitica.</title>
        <authorList>
            <person name="Jiang R.H."/>
            <person name="de Bruijn I."/>
            <person name="Haas B.J."/>
            <person name="Belmonte R."/>
            <person name="Lobach L."/>
            <person name="Christie J."/>
            <person name="van den Ackerveken G."/>
            <person name="Bottin A."/>
            <person name="Bulone V."/>
            <person name="Diaz-Moreno S.M."/>
            <person name="Dumas B."/>
            <person name="Fan L."/>
            <person name="Gaulin E."/>
            <person name="Govers F."/>
            <person name="Grenville-Briggs L.J."/>
            <person name="Horner N.R."/>
            <person name="Levin J.Z."/>
            <person name="Mammella M."/>
            <person name="Meijer H.J."/>
            <person name="Morris P."/>
            <person name="Nusbaum C."/>
            <person name="Oome S."/>
            <person name="Phillips A.J."/>
            <person name="van Rooyen D."/>
            <person name="Rzeszutek E."/>
            <person name="Saraiva M."/>
            <person name="Secombes C.J."/>
            <person name="Seidl M.F."/>
            <person name="Snel B."/>
            <person name="Stassen J.H."/>
            <person name="Sykes S."/>
            <person name="Tripathy S."/>
            <person name="van den Berg H."/>
            <person name="Vega-Arreguin J.C."/>
            <person name="Wawra S."/>
            <person name="Young S.K."/>
            <person name="Zeng Q."/>
            <person name="Dieguez-Uribeondo J."/>
            <person name="Russ C."/>
            <person name="Tyler B.M."/>
            <person name="van West P."/>
        </authorList>
    </citation>
    <scope>NUCLEOTIDE SEQUENCE [LARGE SCALE GENOMIC DNA]</scope>
    <source>
        <strain evidence="4 5">CBS 223.65</strain>
    </source>
</reference>
<feature type="transmembrane region" description="Helical" evidence="1">
    <location>
        <begin position="890"/>
        <end position="913"/>
    </location>
</feature>
<dbReference type="AlphaFoldDB" id="A0A067CTW3"/>
<gene>
    <name evidence="4" type="ORF">SPRG_02366</name>
</gene>
<dbReference type="Pfam" id="PF04547">
    <property type="entry name" value="Anoctamin"/>
    <property type="match status" value="1"/>
</dbReference>
<feature type="domain" description="Anoctamin transmembrane" evidence="2">
    <location>
        <begin position="677"/>
        <end position="1001"/>
    </location>
</feature>
<dbReference type="OrthoDB" id="297739at2759"/>
<feature type="transmembrane region" description="Helical" evidence="1">
    <location>
        <begin position="1007"/>
        <end position="1030"/>
    </location>
</feature>
<dbReference type="GO" id="GO:0005227">
    <property type="term" value="F:calcium-activated cation channel activity"/>
    <property type="evidence" value="ECO:0007669"/>
    <property type="project" value="InterPro"/>
</dbReference>
<name>A0A067CTW3_SAPPC</name>
<evidence type="ECO:0000256" key="1">
    <source>
        <dbReference type="SAM" id="Phobius"/>
    </source>
</evidence>
<keyword evidence="1" id="KW-1133">Transmembrane helix</keyword>
<dbReference type="InterPro" id="IPR045122">
    <property type="entry name" value="Csc1-like"/>
</dbReference>
<feature type="transmembrane region" description="Helical" evidence="1">
    <location>
        <begin position="792"/>
        <end position="815"/>
    </location>
</feature>